<dbReference type="InterPro" id="IPR057847">
    <property type="entry name" value="ZMIZ1/ZMIZ2_GBD-like"/>
</dbReference>
<gene>
    <name evidence="7" type="ORF">DM01DRAFT_1383877</name>
</gene>
<keyword evidence="3" id="KW-0862">Zinc</keyword>
<dbReference type="STRING" id="101127.A0A1X2GFK8"/>
<dbReference type="PANTHER" id="PTHR10782">
    <property type="entry name" value="ZINC FINGER MIZ DOMAIN-CONTAINING PROTEIN"/>
    <property type="match status" value="1"/>
</dbReference>
<name>A0A1X2GFK8_9FUNG</name>
<dbReference type="PROSITE" id="PS51044">
    <property type="entry name" value="ZF_SP_RING"/>
    <property type="match status" value="1"/>
</dbReference>
<evidence type="ECO:0000256" key="3">
    <source>
        <dbReference type="ARBA" id="ARBA00022833"/>
    </source>
</evidence>
<dbReference type="OrthoDB" id="27975at2759"/>
<feature type="region of interest" description="Disordered" evidence="5">
    <location>
        <begin position="1"/>
        <end position="70"/>
    </location>
</feature>
<dbReference type="Pfam" id="PF25527">
    <property type="entry name" value="GBD-like_ZMIZ1_ZMIZ2"/>
    <property type="match status" value="1"/>
</dbReference>
<dbReference type="PANTHER" id="PTHR10782:SF4">
    <property type="entry name" value="TONALLI, ISOFORM E"/>
    <property type="match status" value="1"/>
</dbReference>
<feature type="region of interest" description="Disordered" evidence="5">
    <location>
        <begin position="325"/>
        <end position="344"/>
    </location>
</feature>
<dbReference type="GO" id="GO:0008270">
    <property type="term" value="F:zinc ion binding"/>
    <property type="evidence" value="ECO:0007669"/>
    <property type="project" value="UniProtKB-KW"/>
</dbReference>
<accession>A0A1X2GFK8</accession>
<protein>
    <recommendedName>
        <fullName evidence="6">SP-RING-type domain-containing protein</fullName>
    </recommendedName>
</protein>
<dbReference type="GO" id="GO:0016925">
    <property type="term" value="P:protein sumoylation"/>
    <property type="evidence" value="ECO:0007669"/>
    <property type="project" value="TreeGrafter"/>
</dbReference>
<feature type="compositionally biased region" description="Low complexity" evidence="5">
    <location>
        <begin position="543"/>
        <end position="585"/>
    </location>
</feature>
<feature type="domain" description="SP-RING-type" evidence="6">
    <location>
        <begin position="812"/>
        <end position="899"/>
    </location>
</feature>
<dbReference type="InterPro" id="IPR004181">
    <property type="entry name" value="Znf_MIZ"/>
</dbReference>
<dbReference type="GO" id="GO:0000785">
    <property type="term" value="C:chromatin"/>
    <property type="evidence" value="ECO:0007669"/>
    <property type="project" value="TreeGrafter"/>
</dbReference>
<evidence type="ECO:0000313" key="7">
    <source>
        <dbReference type="EMBL" id="ORX52697.1"/>
    </source>
</evidence>
<feature type="compositionally biased region" description="Low complexity" evidence="5">
    <location>
        <begin position="329"/>
        <end position="344"/>
    </location>
</feature>
<feature type="compositionally biased region" description="Acidic residues" evidence="5">
    <location>
        <begin position="915"/>
        <end position="926"/>
    </location>
</feature>
<feature type="compositionally biased region" description="Polar residues" evidence="5">
    <location>
        <begin position="15"/>
        <end position="66"/>
    </location>
</feature>
<sequence>MSIHAPGVSMLPRGASNSASQSTGDMSQLQQQCQGPDRSPTYSSNGNKDTPSSIPTKRLSTSSPGSDQRLAKCPLPFTSLSPKLNDHAAKATCHKDFFHCLTERQSDDTPARFDCEIAFGGACDDLSDWLCKHADLVPALEKEVLSCLTLVTKNVKYAPWSCLELCKKLMASYPSLTSSGQGSLLKLHNEIRQSQNLLPVKPPTLVSLMSAPPHTNPSPTPLTNSNQVPLDKTSDLPPVITSTPTSSVSSVGTHVGTTIPADLPAYARLQLPQMHWRVDPKAPAGIPTSQQRSTASVVPTTAPLLPPLPPAVAVSASLGQPLNSQTVIQSQSQQAQPQQPASQQLHRLQHQIHQQMVVEQQNFRQQYEQYQQSQSMLQTRYALLQQQQQRALQRQQLQYHRQPPQGIKSGQPVAYSSAMIMPGHVSDSAGPYVQTQARYRQIATQQPQPAPSKVQPFHQQRPLYPQPPSPQSPQSPRQVASPGRLQSTDQLRSGPPGSAQTQISSPRPSSSSMLTAQPASQSTQQQSQGPFRLAPSTVPAHLPSLPQVQAQSAQPSPPAQQLQHSSLLQTQPSPSPSSSDTQRPVAQAIQPVQQPRPSNQVLAQLVASHLAKQGQTRITEPQSLPLYMYESSFILRPCTIRQNASDSKFDFFIGDNYIKNIYLSKDRPVQAYNNINSIPQTAPMEAYLFGSKVSWPKRASAVACEWPTCCSIEVNGRPVKPEQRQRVLSGGNYINIGTDRPFNLKSHIQPGRNKLRVIHRKDGCGCRSEFAILLYQCVSHDIIYRFVEAKVLPRSKGESLVNGLLGSGANEADDEVQVTQPFVRLPLTCPISFKRMQLPVKGLACKHIECFDLRCFLEMNKGLASWKCPHCRTHTPPLRLVVDEYLGYLLQAVPKDAKTIELRGNSQTWVVTDRDDSDDDEGDDDSVGERIKGEPADAMASNQPPPPVSAARQPAPVVISLLSDDDDDDDNDHTQRPSAAPVSPQSLETTAPVAAIVNVPNTNLALALPRRPTSSFSLPCPASLPSSVPLSTPTTVNLSLPMPAPVPIATSTMLTNTAQSTLLAPSMPSPVSLPTNEPAEFTLPGSTPKSHPDVSGAHVTSLPRLPMIPESHPQAPGTDLSSSTIRPPQAFSSPTAASPPSVVPEKKVNDAASISSNAHSSFGLVTAGERDTSTSSEWTSVFDVLFQSN</sequence>
<dbReference type="EMBL" id="MCGT01000017">
    <property type="protein sequence ID" value="ORX52697.1"/>
    <property type="molecule type" value="Genomic_DNA"/>
</dbReference>
<evidence type="ECO:0000313" key="8">
    <source>
        <dbReference type="Proteomes" id="UP000242146"/>
    </source>
</evidence>
<keyword evidence="2 4" id="KW-0863">Zinc-finger</keyword>
<dbReference type="Pfam" id="PF02891">
    <property type="entry name" value="zf-MIZ"/>
    <property type="match status" value="1"/>
</dbReference>
<organism evidence="7 8">
    <name type="scientific">Hesseltinella vesiculosa</name>
    <dbReference type="NCBI Taxonomy" id="101127"/>
    <lineage>
        <taxon>Eukaryota</taxon>
        <taxon>Fungi</taxon>
        <taxon>Fungi incertae sedis</taxon>
        <taxon>Mucoromycota</taxon>
        <taxon>Mucoromycotina</taxon>
        <taxon>Mucoromycetes</taxon>
        <taxon>Mucorales</taxon>
        <taxon>Cunninghamellaceae</taxon>
        <taxon>Hesseltinella</taxon>
    </lineage>
</organism>
<reference evidence="7 8" key="1">
    <citation type="submission" date="2016-07" db="EMBL/GenBank/DDBJ databases">
        <title>Pervasive Adenine N6-methylation of Active Genes in Fungi.</title>
        <authorList>
            <consortium name="DOE Joint Genome Institute"/>
            <person name="Mondo S.J."/>
            <person name="Dannebaum R.O."/>
            <person name="Kuo R.C."/>
            <person name="Labutti K."/>
            <person name="Haridas S."/>
            <person name="Kuo A."/>
            <person name="Salamov A."/>
            <person name="Ahrendt S.R."/>
            <person name="Lipzen A."/>
            <person name="Sullivan W."/>
            <person name="Andreopoulos W.B."/>
            <person name="Clum A."/>
            <person name="Lindquist E."/>
            <person name="Daum C."/>
            <person name="Ramamoorthy G.K."/>
            <person name="Gryganskyi A."/>
            <person name="Culley D."/>
            <person name="Magnuson J.K."/>
            <person name="James T.Y."/>
            <person name="O'Malley M.A."/>
            <person name="Stajich J.E."/>
            <person name="Spatafora J.W."/>
            <person name="Visel A."/>
            <person name="Grigoriev I.V."/>
        </authorList>
    </citation>
    <scope>NUCLEOTIDE SEQUENCE [LARGE SCALE GENOMIC DNA]</scope>
    <source>
        <strain evidence="7 8">NRRL 3301</strain>
    </source>
</reference>
<proteinExistence type="predicted"/>
<comment type="caution">
    <text evidence="7">The sequence shown here is derived from an EMBL/GenBank/DDBJ whole genome shotgun (WGS) entry which is preliminary data.</text>
</comment>
<evidence type="ECO:0000256" key="5">
    <source>
        <dbReference type="SAM" id="MobiDB-lite"/>
    </source>
</evidence>
<evidence type="ECO:0000256" key="4">
    <source>
        <dbReference type="PROSITE-ProRule" id="PRU00452"/>
    </source>
</evidence>
<dbReference type="AlphaFoldDB" id="A0A1X2GFK8"/>
<keyword evidence="1" id="KW-0479">Metal-binding</keyword>
<feature type="region of interest" description="Disordered" evidence="5">
    <location>
        <begin position="911"/>
        <end position="987"/>
    </location>
</feature>
<dbReference type="Gene3D" id="3.30.40.10">
    <property type="entry name" value="Zinc/RING finger domain, C3HC4 (zinc finger)"/>
    <property type="match status" value="1"/>
</dbReference>
<feature type="compositionally biased region" description="Low complexity" evidence="5">
    <location>
        <begin position="1127"/>
        <end position="1140"/>
    </location>
</feature>
<dbReference type="Proteomes" id="UP000242146">
    <property type="component" value="Unassembled WGS sequence"/>
</dbReference>
<dbReference type="InterPro" id="IPR013083">
    <property type="entry name" value="Znf_RING/FYVE/PHD"/>
</dbReference>
<evidence type="ECO:0000259" key="6">
    <source>
        <dbReference type="PROSITE" id="PS51044"/>
    </source>
</evidence>
<feature type="compositionally biased region" description="Low complexity" evidence="5">
    <location>
        <begin position="504"/>
        <end position="528"/>
    </location>
</feature>
<feature type="compositionally biased region" description="Pro residues" evidence="5">
    <location>
        <begin position="464"/>
        <end position="473"/>
    </location>
</feature>
<keyword evidence="8" id="KW-1185">Reference proteome</keyword>
<evidence type="ECO:0000256" key="2">
    <source>
        <dbReference type="ARBA" id="ARBA00022771"/>
    </source>
</evidence>
<dbReference type="GO" id="GO:0061665">
    <property type="term" value="F:SUMO ligase activity"/>
    <property type="evidence" value="ECO:0007669"/>
    <property type="project" value="TreeGrafter"/>
</dbReference>
<evidence type="ECO:0000256" key="1">
    <source>
        <dbReference type="ARBA" id="ARBA00022723"/>
    </source>
</evidence>
<dbReference type="SUPFAM" id="SSF57850">
    <property type="entry name" value="RING/U-box"/>
    <property type="match status" value="1"/>
</dbReference>
<feature type="region of interest" description="Disordered" evidence="5">
    <location>
        <begin position="441"/>
        <end position="585"/>
    </location>
</feature>
<dbReference type="CDD" id="cd16650">
    <property type="entry name" value="SP-RING_PIAS-like"/>
    <property type="match status" value="1"/>
</dbReference>
<feature type="region of interest" description="Disordered" evidence="5">
    <location>
        <begin position="1063"/>
        <end position="1150"/>
    </location>
</feature>